<dbReference type="InterPro" id="IPR002104">
    <property type="entry name" value="Integrase_catalytic"/>
</dbReference>
<evidence type="ECO:0000313" key="5">
    <source>
        <dbReference type="Proteomes" id="UP000179769"/>
    </source>
</evidence>
<dbReference type="Gene3D" id="1.10.150.130">
    <property type="match status" value="1"/>
</dbReference>
<dbReference type="GO" id="GO:0003677">
    <property type="term" value="F:DNA binding"/>
    <property type="evidence" value="ECO:0007669"/>
    <property type="project" value="UniProtKB-KW"/>
</dbReference>
<feature type="domain" description="Tyr recombinase" evidence="3">
    <location>
        <begin position="135"/>
        <end position="336"/>
    </location>
</feature>
<dbReference type="Gene3D" id="1.10.443.10">
    <property type="entry name" value="Intergrase catalytic core"/>
    <property type="match status" value="1"/>
</dbReference>
<dbReference type="SUPFAM" id="SSF47823">
    <property type="entry name" value="lambda integrase-like, N-terminal domain"/>
    <property type="match status" value="1"/>
</dbReference>
<dbReference type="EMBL" id="MAXA01000222">
    <property type="protein sequence ID" value="OHV27442.1"/>
    <property type="molecule type" value="Genomic_DNA"/>
</dbReference>
<evidence type="ECO:0000313" key="4">
    <source>
        <dbReference type="EMBL" id="OHV27442.1"/>
    </source>
</evidence>
<dbReference type="InterPro" id="IPR010998">
    <property type="entry name" value="Integrase_recombinase_N"/>
</dbReference>
<dbReference type="Pfam" id="PF00589">
    <property type="entry name" value="Phage_integrase"/>
    <property type="match status" value="1"/>
</dbReference>
<dbReference type="InterPro" id="IPR013762">
    <property type="entry name" value="Integrase-like_cat_sf"/>
</dbReference>
<keyword evidence="2" id="KW-0233">DNA recombination</keyword>
<dbReference type="InterPro" id="IPR011010">
    <property type="entry name" value="DNA_brk_join_enz"/>
</dbReference>
<dbReference type="InterPro" id="IPR052925">
    <property type="entry name" value="Phage_Integrase-like_Recomb"/>
</dbReference>
<dbReference type="RefSeq" id="WP_071064749.1">
    <property type="nucleotide sequence ID" value="NZ_MAXA01000222.1"/>
</dbReference>
<reference evidence="5" key="1">
    <citation type="submission" date="2016-07" db="EMBL/GenBank/DDBJ databases">
        <title>Frankia sp. NRRL B-16219 Genome sequencing.</title>
        <authorList>
            <person name="Ghodhbane-Gtari F."/>
            <person name="Swanson E."/>
            <person name="Gueddou A."/>
            <person name="Louati M."/>
            <person name="Nouioui I."/>
            <person name="Hezbri K."/>
            <person name="Abebe-Akele F."/>
            <person name="Simpson S."/>
            <person name="Morris K."/>
            <person name="Thomas K."/>
            <person name="Gtari M."/>
            <person name="Tisa L.S."/>
        </authorList>
    </citation>
    <scope>NUCLEOTIDE SEQUENCE [LARGE SCALE GENOMIC DNA]</scope>
    <source>
        <strain evidence="5">NRRL B-16219</strain>
    </source>
</reference>
<name>A0A1S1Q2V0_9ACTN</name>
<evidence type="ECO:0000256" key="1">
    <source>
        <dbReference type="ARBA" id="ARBA00023125"/>
    </source>
</evidence>
<evidence type="ECO:0000259" key="3">
    <source>
        <dbReference type="PROSITE" id="PS51898"/>
    </source>
</evidence>
<dbReference type="OrthoDB" id="9815875at2"/>
<dbReference type="PROSITE" id="PS51898">
    <property type="entry name" value="TYR_RECOMBINASE"/>
    <property type="match status" value="1"/>
</dbReference>
<sequence length="339" mass="36169">MELSRVDTHPIGADGRPVVAGVRMVDRQVSDQTRVMLAAAIRPNTARAYTYAWTRFTGWCDEQGRGALPATAETLAEYVATLIGNAAAPASIDQALAVVQRRHRDQGLTSPDTAAARLLLRAYRRTRAEQGKTVRRSAPVTVEPLRAMVDAAGPVDSPAGLRDRLLLVLGFSLMARRSELVGLDLADVVEVPEGLEVAVRTSKTDRDSAGAVVPVPFGSDPSLCPVRLYRAWAAMLAEHGVTGGPLLRRVDRHGNIGGRLTGDGVRRILQTLGVRAGLPAGQIPTPHGLRAGGATSAARAGAPVSAITRQGRWAEGSPVVHAYIRTVDQWREHPLRGVL</sequence>
<dbReference type="AlphaFoldDB" id="A0A1S1Q2V0"/>
<gene>
    <name evidence="4" type="ORF">BBK14_20430</name>
</gene>
<comment type="caution">
    <text evidence="4">The sequence shown here is derived from an EMBL/GenBank/DDBJ whole genome shotgun (WGS) entry which is preliminary data.</text>
</comment>
<dbReference type="SUPFAM" id="SSF56349">
    <property type="entry name" value="DNA breaking-rejoining enzymes"/>
    <property type="match status" value="1"/>
</dbReference>
<dbReference type="GO" id="GO:0015074">
    <property type="term" value="P:DNA integration"/>
    <property type="evidence" value="ECO:0007669"/>
    <property type="project" value="InterPro"/>
</dbReference>
<keyword evidence="1" id="KW-0238">DNA-binding</keyword>
<proteinExistence type="predicted"/>
<organism evidence="4 5">
    <name type="scientific">Parafrankia soli</name>
    <dbReference type="NCBI Taxonomy" id="2599596"/>
    <lineage>
        <taxon>Bacteria</taxon>
        <taxon>Bacillati</taxon>
        <taxon>Actinomycetota</taxon>
        <taxon>Actinomycetes</taxon>
        <taxon>Frankiales</taxon>
        <taxon>Frankiaceae</taxon>
        <taxon>Parafrankia</taxon>
    </lineage>
</organism>
<dbReference type="Proteomes" id="UP000179769">
    <property type="component" value="Unassembled WGS sequence"/>
</dbReference>
<dbReference type="PANTHER" id="PTHR34605">
    <property type="entry name" value="PHAGE_INTEGRASE DOMAIN-CONTAINING PROTEIN"/>
    <property type="match status" value="1"/>
</dbReference>
<accession>A0A1S1Q2V0</accession>
<protein>
    <recommendedName>
        <fullName evidence="3">Tyr recombinase domain-containing protein</fullName>
    </recommendedName>
</protein>
<keyword evidence="5" id="KW-1185">Reference proteome</keyword>
<dbReference type="GO" id="GO:0006310">
    <property type="term" value="P:DNA recombination"/>
    <property type="evidence" value="ECO:0007669"/>
    <property type="project" value="UniProtKB-KW"/>
</dbReference>
<evidence type="ECO:0000256" key="2">
    <source>
        <dbReference type="ARBA" id="ARBA00023172"/>
    </source>
</evidence>
<dbReference type="PANTHER" id="PTHR34605:SF4">
    <property type="entry name" value="DNA ADENINE METHYLTRANSFERASE"/>
    <property type="match status" value="1"/>
</dbReference>